<protein>
    <submittedName>
        <fullName evidence="2">Uncharacterized protein</fullName>
    </submittedName>
</protein>
<comment type="caution">
    <text evidence="2">The sequence shown here is derived from an EMBL/GenBank/DDBJ whole genome shotgun (WGS) entry which is preliminary data.</text>
</comment>
<evidence type="ECO:0000313" key="2">
    <source>
        <dbReference type="EMBL" id="CAJ1409702.1"/>
    </source>
</evidence>
<dbReference type="Proteomes" id="UP001178507">
    <property type="component" value="Unassembled WGS sequence"/>
</dbReference>
<organism evidence="2 3">
    <name type="scientific">Effrenium voratum</name>
    <dbReference type="NCBI Taxonomy" id="2562239"/>
    <lineage>
        <taxon>Eukaryota</taxon>
        <taxon>Sar</taxon>
        <taxon>Alveolata</taxon>
        <taxon>Dinophyceae</taxon>
        <taxon>Suessiales</taxon>
        <taxon>Symbiodiniaceae</taxon>
        <taxon>Effrenium</taxon>
    </lineage>
</organism>
<feature type="compositionally biased region" description="Low complexity" evidence="1">
    <location>
        <begin position="17"/>
        <end position="31"/>
    </location>
</feature>
<dbReference type="EMBL" id="CAUJNA010003781">
    <property type="protein sequence ID" value="CAJ1409702.1"/>
    <property type="molecule type" value="Genomic_DNA"/>
</dbReference>
<dbReference type="AlphaFoldDB" id="A0AA36NJI7"/>
<evidence type="ECO:0000256" key="1">
    <source>
        <dbReference type="SAM" id="MobiDB-lite"/>
    </source>
</evidence>
<sequence length="348" mass="38824">MAHDMDSLMKSPGLTDLELSPPTLLASLSPKSSKRAAGKIRSASISDSCEPFSGKEELPDIQEKEAAPELTKTDALALQRALLAAFEEPSFQRRLRELAEEHRVSQGKTRGYTAGFMRLVRREQMKVLPDFGFEASEHGVEAMLRAFAEWKGDCDIQVQEKIIQDTLRSAEPKNEADHVEAPARTRPANKFDIANMLHELQIAFSEPWFQDEIHELRVSADYRAGRRNPEPGALPTLDEHAVDPEGYYNLSGRAALALQGHKHILPRYCFEGTPEGVRKMLLHVSTYLGDKDVDRAFDAVNCKLGMEPNARLRFRQLVASASAQSLDLEALHCTPSRASNSPSPRRQP</sequence>
<keyword evidence="3" id="KW-1185">Reference proteome</keyword>
<reference evidence="2" key="1">
    <citation type="submission" date="2023-08" db="EMBL/GenBank/DDBJ databases">
        <authorList>
            <person name="Chen Y."/>
            <person name="Shah S."/>
            <person name="Dougan E. K."/>
            <person name="Thang M."/>
            <person name="Chan C."/>
        </authorList>
    </citation>
    <scope>NUCLEOTIDE SEQUENCE</scope>
</reference>
<name>A0AA36NJI7_9DINO</name>
<gene>
    <name evidence="2" type="ORF">EVOR1521_LOCUS30727</name>
</gene>
<feature type="region of interest" description="Disordered" evidence="1">
    <location>
        <begin position="1"/>
        <end position="58"/>
    </location>
</feature>
<proteinExistence type="predicted"/>
<accession>A0AA36NJI7</accession>
<evidence type="ECO:0000313" key="3">
    <source>
        <dbReference type="Proteomes" id="UP001178507"/>
    </source>
</evidence>